<dbReference type="PROSITE" id="PS50995">
    <property type="entry name" value="HTH_MARR_2"/>
    <property type="match status" value="1"/>
</dbReference>
<dbReference type="PANTHER" id="PTHR33164:SF57">
    <property type="entry name" value="MARR-FAMILY TRANSCRIPTIONAL REGULATOR"/>
    <property type="match status" value="1"/>
</dbReference>
<dbReference type="Proteomes" id="UP000529310">
    <property type="component" value="Unassembled WGS sequence"/>
</dbReference>
<name>A0A7W4YMG2_9MICO</name>
<organism evidence="2 3">
    <name type="scientific">Microbacterium endophyticum</name>
    <dbReference type="NCBI Taxonomy" id="1526412"/>
    <lineage>
        <taxon>Bacteria</taxon>
        <taxon>Bacillati</taxon>
        <taxon>Actinomycetota</taxon>
        <taxon>Actinomycetes</taxon>
        <taxon>Micrococcales</taxon>
        <taxon>Microbacteriaceae</taxon>
        <taxon>Microbacterium</taxon>
    </lineage>
</organism>
<dbReference type="Gene3D" id="1.10.10.10">
    <property type="entry name" value="Winged helix-like DNA-binding domain superfamily/Winged helix DNA-binding domain"/>
    <property type="match status" value="1"/>
</dbReference>
<dbReference type="RefSeq" id="WP_241246305.1">
    <property type="nucleotide sequence ID" value="NZ_CP049255.1"/>
</dbReference>
<reference evidence="2 3" key="1">
    <citation type="submission" date="2020-08" db="EMBL/GenBank/DDBJ databases">
        <title>Sequencing the genomes of 1000 actinobacteria strains.</title>
        <authorList>
            <person name="Klenk H.-P."/>
        </authorList>
    </citation>
    <scope>NUCLEOTIDE SEQUENCE [LARGE SCALE GENOMIC DNA]</scope>
    <source>
        <strain evidence="2 3">DSM 27099</strain>
    </source>
</reference>
<keyword evidence="2" id="KW-0238">DNA-binding</keyword>
<proteinExistence type="predicted"/>
<protein>
    <submittedName>
        <fullName evidence="2">DNA-binding MarR family transcriptional regulator</fullName>
    </submittedName>
</protein>
<dbReference type="InterPro" id="IPR000835">
    <property type="entry name" value="HTH_MarR-typ"/>
</dbReference>
<dbReference type="InterPro" id="IPR039422">
    <property type="entry name" value="MarR/SlyA-like"/>
</dbReference>
<dbReference type="InterPro" id="IPR036390">
    <property type="entry name" value="WH_DNA-bd_sf"/>
</dbReference>
<dbReference type="AlphaFoldDB" id="A0A7W4YMG2"/>
<sequence>MTSPQPADAADEILGALGRLRGRRGPRPTDGGPGRMRLLMAVAAASAPLSVSDIADVIAVDQPRASRLVQQSVELDLVRREVDPADARRTQIVLTESGIALIEGFREKRRTALNTALAEFDDVERGELVRLLKKLAEAWPHA</sequence>
<dbReference type="SMART" id="SM00347">
    <property type="entry name" value="HTH_MARR"/>
    <property type="match status" value="1"/>
</dbReference>
<evidence type="ECO:0000313" key="2">
    <source>
        <dbReference type="EMBL" id="MBB2976435.1"/>
    </source>
</evidence>
<dbReference type="EMBL" id="JACHWQ010000006">
    <property type="protein sequence ID" value="MBB2976435.1"/>
    <property type="molecule type" value="Genomic_DNA"/>
</dbReference>
<evidence type="ECO:0000313" key="3">
    <source>
        <dbReference type="Proteomes" id="UP000529310"/>
    </source>
</evidence>
<accession>A0A7W4YMG2</accession>
<dbReference type="SUPFAM" id="SSF46785">
    <property type="entry name" value="Winged helix' DNA-binding domain"/>
    <property type="match status" value="1"/>
</dbReference>
<dbReference type="GO" id="GO:0003700">
    <property type="term" value="F:DNA-binding transcription factor activity"/>
    <property type="evidence" value="ECO:0007669"/>
    <property type="project" value="InterPro"/>
</dbReference>
<dbReference type="InterPro" id="IPR036388">
    <property type="entry name" value="WH-like_DNA-bd_sf"/>
</dbReference>
<evidence type="ECO:0000259" key="1">
    <source>
        <dbReference type="PROSITE" id="PS50995"/>
    </source>
</evidence>
<keyword evidence="3" id="KW-1185">Reference proteome</keyword>
<dbReference type="GO" id="GO:0006950">
    <property type="term" value="P:response to stress"/>
    <property type="evidence" value="ECO:0007669"/>
    <property type="project" value="TreeGrafter"/>
</dbReference>
<dbReference type="PANTHER" id="PTHR33164">
    <property type="entry name" value="TRANSCRIPTIONAL REGULATOR, MARR FAMILY"/>
    <property type="match status" value="1"/>
</dbReference>
<feature type="domain" description="HTH marR-type" evidence="1">
    <location>
        <begin position="1"/>
        <end position="137"/>
    </location>
</feature>
<dbReference type="GO" id="GO:0003677">
    <property type="term" value="F:DNA binding"/>
    <property type="evidence" value="ECO:0007669"/>
    <property type="project" value="UniProtKB-KW"/>
</dbReference>
<comment type="caution">
    <text evidence="2">The sequence shown here is derived from an EMBL/GenBank/DDBJ whole genome shotgun (WGS) entry which is preliminary data.</text>
</comment>
<gene>
    <name evidence="2" type="ORF">FHX49_002010</name>
</gene>
<dbReference type="Pfam" id="PF12802">
    <property type="entry name" value="MarR_2"/>
    <property type="match status" value="1"/>
</dbReference>